<evidence type="ECO:0000313" key="4">
    <source>
        <dbReference type="EMBL" id="WOL00225.1"/>
    </source>
</evidence>
<dbReference type="InterPro" id="IPR016140">
    <property type="entry name" value="Bifunc_inhib/LTP/seed_store"/>
</dbReference>
<feature type="region of interest" description="Disordered" evidence="1">
    <location>
        <begin position="33"/>
        <end position="74"/>
    </location>
</feature>
<organism evidence="4 5">
    <name type="scientific">Canna indica</name>
    <name type="common">Indian-shot</name>
    <dbReference type="NCBI Taxonomy" id="4628"/>
    <lineage>
        <taxon>Eukaryota</taxon>
        <taxon>Viridiplantae</taxon>
        <taxon>Streptophyta</taxon>
        <taxon>Embryophyta</taxon>
        <taxon>Tracheophyta</taxon>
        <taxon>Spermatophyta</taxon>
        <taxon>Magnoliopsida</taxon>
        <taxon>Liliopsida</taxon>
        <taxon>Zingiberales</taxon>
        <taxon>Cannaceae</taxon>
        <taxon>Canna</taxon>
    </lineage>
</organism>
<dbReference type="SUPFAM" id="SSF47699">
    <property type="entry name" value="Bifunctional inhibitor/lipid-transfer protein/seed storage 2S albumin"/>
    <property type="match status" value="1"/>
</dbReference>
<evidence type="ECO:0000256" key="2">
    <source>
        <dbReference type="SAM" id="SignalP"/>
    </source>
</evidence>
<dbReference type="PANTHER" id="PTHR31731">
    <property type="match status" value="1"/>
</dbReference>
<dbReference type="InterPro" id="IPR036312">
    <property type="entry name" value="Bifun_inhib/LTP/seed_sf"/>
</dbReference>
<dbReference type="EMBL" id="CP136892">
    <property type="protein sequence ID" value="WOL00225.1"/>
    <property type="molecule type" value="Genomic_DNA"/>
</dbReference>
<dbReference type="InterPro" id="IPR027923">
    <property type="entry name" value="Hydrophob_seed_dom"/>
</dbReference>
<dbReference type="Proteomes" id="UP001327560">
    <property type="component" value="Chromosome 3"/>
</dbReference>
<name>A0AAQ3Q956_9LILI</name>
<reference evidence="4 5" key="1">
    <citation type="submission" date="2023-10" db="EMBL/GenBank/DDBJ databases">
        <title>Chromosome-scale genome assembly provides insights into flower coloration mechanisms of Canna indica.</title>
        <authorList>
            <person name="Li C."/>
        </authorList>
    </citation>
    <scope>NUCLEOTIDE SEQUENCE [LARGE SCALE GENOMIC DNA]</scope>
    <source>
        <tissue evidence="4">Flower</tissue>
    </source>
</reference>
<sequence>MASKTSAILSLLLLLDLFFTLTSACGYCPGLTPPKPTPTPTPTPKPTPKAPAPKPSPTPSAPKPSPTPSAGGKCPVDTLKLASCSDVLNGLINIEFGKPPKKPCCGLIEGLDDGEAALCLCTALKANVLGNNLNIPVDLSLLINYCGKKVPAGFQCA</sequence>
<evidence type="ECO:0000256" key="1">
    <source>
        <dbReference type="SAM" id="MobiDB-lite"/>
    </source>
</evidence>
<dbReference type="SMART" id="SM00499">
    <property type="entry name" value="AAI"/>
    <property type="match status" value="1"/>
</dbReference>
<feature type="signal peptide" evidence="2">
    <location>
        <begin position="1"/>
        <end position="24"/>
    </location>
</feature>
<dbReference type="CDD" id="cd01958">
    <property type="entry name" value="HPS_like"/>
    <property type="match status" value="1"/>
</dbReference>
<dbReference type="InterPro" id="IPR051636">
    <property type="entry name" value="Plant_LTP/defense-related"/>
</dbReference>
<accession>A0AAQ3Q956</accession>
<feature type="domain" description="Bifunctional inhibitor/plant lipid transfer protein/seed storage helical" evidence="3">
    <location>
        <begin position="74"/>
        <end position="156"/>
    </location>
</feature>
<proteinExistence type="predicted"/>
<feature type="compositionally biased region" description="Pro residues" evidence="1">
    <location>
        <begin position="33"/>
        <end position="67"/>
    </location>
</feature>
<evidence type="ECO:0000313" key="5">
    <source>
        <dbReference type="Proteomes" id="UP001327560"/>
    </source>
</evidence>
<keyword evidence="2" id="KW-0732">Signal</keyword>
<evidence type="ECO:0000259" key="3">
    <source>
        <dbReference type="SMART" id="SM00499"/>
    </source>
</evidence>
<gene>
    <name evidence="4" type="ORF">Cni_G08938</name>
</gene>
<dbReference type="AlphaFoldDB" id="A0AAQ3Q956"/>
<feature type="chain" id="PRO_5043014420" evidence="2">
    <location>
        <begin position="25"/>
        <end position="157"/>
    </location>
</feature>
<dbReference type="Pfam" id="PF14547">
    <property type="entry name" value="Hydrophob_seed"/>
    <property type="match status" value="1"/>
</dbReference>
<dbReference type="Gene3D" id="1.10.110.10">
    <property type="entry name" value="Plant lipid-transfer and hydrophobic proteins"/>
    <property type="match status" value="1"/>
</dbReference>
<protein>
    <submittedName>
        <fullName evidence="4">14 kDa proline-rich protein DC2.15-like</fullName>
    </submittedName>
</protein>
<keyword evidence="5" id="KW-1185">Reference proteome</keyword>